<sequence length="117" mass="13167">MEQLQPNTQIQTKTIKKTVNKPLITPVLTCFMLFIHMLLAFANFGLDTAVRGVQQQVDKLDELAITILLPIVMALLIAPLLAAGKHSKFSVEFNFMLFCFVCLNLVVDLFRMSRGLI</sequence>
<feature type="transmembrane region" description="Helical" evidence="1">
    <location>
        <begin position="93"/>
        <end position="110"/>
    </location>
</feature>
<feature type="transmembrane region" description="Helical" evidence="1">
    <location>
        <begin position="63"/>
        <end position="81"/>
    </location>
</feature>
<feature type="transmembrane region" description="Helical" evidence="1">
    <location>
        <begin position="23"/>
        <end position="42"/>
    </location>
</feature>
<keyword evidence="1" id="KW-0472">Membrane</keyword>
<name>Q1N1D6_9GAMM</name>
<evidence type="ECO:0000313" key="2">
    <source>
        <dbReference type="EMBL" id="EAT12114.1"/>
    </source>
</evidence>
<protein>
    <submittedName>
        <fullName evidence="2">Uncharacterized protein</fullName>
    </submittedName>
</protein>
<keyword evidence="3" id="KW-1185">Reference proteome</keyword>
<keyword evidence="1" id="KW-1133">Transmembrane helix</keyword>
<dbReference type="AlphaFoldDB" id="Q1N1D6"/>
<evidence type="ECO:0000313" key="3">
    <source>
        <dbReference type="Proteomes" id="UP000004263"/>
    </source>
</evidence>
<accession>Q1N1D6</accession>
<keyword evidence="1" id="KW-0812">Transmembrane</keyword>
<gene>
    <name evidence="2" type="ORF">RED65_03710</name>
</gene>
<evidence type="ECO:0000256" key="1">
    <source>
        <dbReference type="SAM" id="Phobius"/>
    </source>
</evidence>
<dbReference type="HOGENOM" id="CLU_2080148_0_0_6"/>
<reference evidence="2 3" key="1">
    <citation type="submission" date="2006-03" db="EMBL/GenBank/DDBJ databases">
        <authorList>
            <person name="Pinhassi J."/>
            <person name="Pedros-Alio C."/>
            <person name="Ferriera S."/>
            <person name="Johnson J."/>
            <person name="Kravitz S."/>
            <person name="Halpern A."/>
            <person name="Remington K."/>
            <person name="Beeson K."/>
            <person name="Tran B."/>
            <person name="Rogers Y.-H."/>
            <person name="Friedman R."/>
            <person name="Venter J.C."/>
        </authorList>
    </citation>
    <scope>NUCLEOTIDE SEQUENCE [LARGE SCALE GENOMIC DNA]</scope>
    <source>
        <strain evidence="2 3">RED65</strain>
    </source>
</reference>
<dbReference type="STRING" id="207949.RED65_03710"/>
<organism evidence="2 3">
    <name type="scientific">Bermanella marisrubri</name>
    <dbReference type="NCBI Taxonomy" id="207949"/>
    <lineage>
        <taxon>Bacteria</taxon>
        <taxon>Pseudomonadati</taxon>
        <taxon>Pseudomonadota</taxon>
        <taxon>Gammaproteobacteria</taxon>
        <taxon>Oceanospirillales</taxon>
        <taxon>Oceanospirillaceae</taxon>
        <taxon>Bermanella</taxon>
    </lineage>
</organism>
<comment type="caution">
    <text evidence="2">The sequence shown here is derived from an EMBL/GenBank/DDBJ whole genome shotgun (WGS) entry which is preliminary data.</text>
</comment>
<proteinExistence type="predicted"/>
<dbReference type="Proteomes" id="UP000004263">
    <property type="component" value="Unassembled WGS sequence"/>
</dbReference>
<dbReference type="EMBL" id="AAQH01000010">
    <property type="protein sequence ID" value="EAT12114.1"/>
    <property type="molecule type" value="Genomic_DNA"/>
</dbReference>
<dbReference type="RefSeq" id="WP_007019074.1">
    <property type="nucleotide sequence ID" value="NZ_CH724120.1"/>
</dbReference>